<evidence type="ECO:0000313" key="2">
    <source>
        <dbReference type="Proteomes" id="UP000752696"/>
    </source>
</evidence>
<sequence length="61" mass="7248">HKLVVRLAFRHNLIIRSENLTLLLKKRELTLLRIIYVNDDKLIKESKMDVDSPAELMDLDF</sequence>
<evidence type="ECO:0000313" key="1">
    <source>
        <dbReference type="EMBL" id="CAD1473375.1"/>
    </source>
</evidence>
<dbReference type="Proteomes" id="UP000752696">
    <property type="component" value="Unassembled WGS sequence"/>
</dbReference>
<protein>
    <submittedName>
        <fullName evidence="1">Uncharacterized protein</fullName>
    </submittedName>
</protein>
<reference evidence="1" key="1">
    <citation type="submission" date="2020-07" db="EMBL/GenBank/DDBJ databases">
        <authorList>
            <person name="Nazaruddin N."/>
        </authorList>
    </citation>
    <scope>NUCLEOTIDE SEQUENCE</scope>
</reference>
<dbReference type="AlphaFoldDB" id="A0A6V7H1T1"/>
<accession>A0A6V7H1T1</accession>
<dbReference type="EMBL" id="CAJDYZ010006421">
    <property type="protein sequence ID" value="CAD1473375.1"/>
    <property type="molecule type" value="Genomic_DNA"/>
</dbReference>
<keyword evidence="2" id="KW-1185">Reference proteome</keyword>
<proteinExistence type="predicted"/>
<name>A0A6V7H1T1_9HYME</name>
<organism evidence="1 2">
    <name type="scientific">Heterotrigona itama</name>
    <dbReference type="NCBI Taxonomy" id="395501"/>
    <lineage>
        <taxon>Eukaryota</taxon>
        <taxon>Metazoa</taxon>
        <taxon>Ecdysozoa</taxon>
        <taxon>Arthropoda</taxon>
        <taxon>Hexapoda</taxon>
        <taxon>Insecta</taxon>
        <taxon>Pterygota</taxon>
        <taxon>Neoptera</taxon>
        <taxon>Endopterygota</taxon>
        <taxon>Hymenoptera</taxon>
        <taxon>Apocrita</taxon>
        <taxon>Aculeata</taxon>
        <taxon>Apoidea</taxon>
        <taxon>Anthophila</taxon>
        <taxon>Apidae</taxon>
        <taxon>Heterotrigona</taxon>
    </lineage>
</organism>
<feature type="non-terminal residue" evidence="1">
    <location>
        <position position="1"/>
    </location>
</feature>
<comment type="caution">
    <text evidence="1">The sequence shown here is derived from an EMBL/GenBank/DDBJ whole genome shotgun (WGS) entry which is preliminary data.</text>
</comment>
<gene>
    <name evidence="1" type="ORF">MHI_LOCUS374649</name>
</gene>